<dbReference type="PRINTS" id="PR00385">
    <property type="entry name" value="P450"/>
</dbReference>
<dbReference type="Gene3D" id="1.10.630.10">
    <property type="entry name" value="Cytochrome P450"/>
    <property type="match status" value="1"/>
</dbReference>
<evidence type="ECO:0000256" key="6">
    <source>
        <dbReference type="ARBA" id="ARBA00023004"/>
    </source>
</evidence>
<keyword evidence="5 9" id="KW-0560">Oxidoreductase</keyword>
<protein>
    <recommendedName>
        <fullName evidence="12">Cytochrome P450</fullName>
    </recommendedName>
</protein>
<dbReference type="GO" id="GO:0005506">
    <property type="term" value="F:iron ion binding"/>
    <property type="evidence" value="ECO:0007669"/>
    <property type="project" value="InterPro"/>
</dbReference>
<dbReference type="PANTHER" id="PTHR24279">
    <property type="entry name" value="CYTOCHROME P450"/>
    <property type="match status" value="1"/>
</dbReference>
<keyword evidence="3 8" id="KW-0349">Heme</keyword>
<evidence type="ECO:0000256" key="1">
    <source>
        <dbReference type="ARBA" id="ARBA00001971"/>
    </source>
</evidence>
<keyword evidence="7 9" id="KW-0503">Monooxygenase</keyword>
<dbReference type="GO" id="GO:0016705">
    <property type="term" value="F:oxidoreductase activity, acting on paired donors, with incorporation or reduction of molecular oxygen"/>
    <property type="evidence" value="ECO:0007669"/>
    <property type="project" value="InterPro"/>
</dbReference>
<evidence type="ECO:0000313" key="11">
    <source>
        <dbReference type="Proteomes" id="UP001328107"/>
    </source>
</evidence>
<keyword evidence="11" id="KW-1185">Reference proteome</keyword>
<dbReference type="PROSITE" id="PS00086">
    <property type="entry name" value="CYTOCHROME_P450"/>
    <property type="match status" value="1"/>
</dbReference>
<evidence type="ECO:0000256" key="7">
    <source>
        <dbReference type="ARBA" id="ARBA00023033"/>
    </source>
</evidence>
<dbReference type="InterPro" id="IPR036396">
    <property type="entry name" value="Cyt_P450_sf"/>
</dbReference>
<dbReference type="PANTHER" id="PTHR24279:SF120">
    <property type="entry name" value="CYTOCHROME P450"/>
    <property type="match status" value="1"/>
</dbReference>
<dbReference type="Proteomes" id="UP001328107">
    <property type="component" value="Unassembled WGS sequence"/>
</dbReference>
<dbReference type="PRINTS" id="PR00463">
    <property type="entry name" value="EP450I"/>
</dbReference>
<evidence type="ECO:0000256" key="5">
    <source>
        <dbReference type="ARBA" id="ARBA00023002"/>
    </source>
</evidence>
<comment type="similarity">
    <text evidence="2 9">Belongs to the cytochrome P450 family.</text>
</comment>
<dbReference type="InterPro" id="IPR001128">
    <property type="entry name" value="Cyt_P450"/>
</dbReference>
<evidence type="ECO:0000256" key="8">
    <source>
        <dbReference type="PIRSR" id="PIRSR602401-1"/>
    </source>
</evidence>
<sequence length="486" mass="55414">FYQMTTKRTAGTIAALSVKTLSEIPGPASFPILGAVTNYKFGRKAVENYHNDLISMQQKYGDIFKEKLPFGAGYRVHIFKPDDARTLFTSDGKKPYIVPLQSTTQKYRQLRGMNPGLGNLNGEEWYRLRSAIQQAMMRPDSVHEYLPSVNEVANQLVEHISNRRDANGEADFARIAGRWSLESAGLIVFEKRMGALSNNVEWADRMVGLNKKIFQLSAKMKFGIPVYEYLMTPNWWRMVKMEDKFYWEVDQLSTDAIKKLTSEKEDSQIRFASKLINKPNLSVNDIKTILLSLFSDGLSTTAPTLIYTLFLLATNPESQGRLRDELRSVNPTGADWTPSLLTRAPYLRACLKESFRMYTITTEISRVPQEDVILSGYLIPAKTPVDIHTSLILRNSSYFSDPDQFKPERWLRDQLNRGDNQPFLSTPFGHGPRMCAGRRFAEQDLHVVIATLISSFDISHHHSPLTQKYETLLMPAGNCNFRFDII</sequence>
<name>A0AAN5IEY3_9BILA</name>
<dbReference type="GO" id="GO:0004497">
    <property type="term" value="F:monooxygenase activity"/>
    <property type="evidence" value="ECO:0007669"/>
    <property type="project" value="UniProtKB-KW"/>
</dbReference>
<keyword evidence="4 8" id="KW-0479">Metal-binding</keyword>
<dbReference type="InterPro" id="IPR002401">
    <property type="entry name" value="Cyt_P450_E_grp-I"/>
</dbReference>
<comment type="caution">
    <text evidence="10">The sequence shown here is derived from an EMBL/GenBank/DDBJ whole genome shotgun (WGS) entry which is preliminary data.</text>
</comment>
<dbReference type="EMBL" id="BTRK01000006">
    <property type="protein sequence ID" value="GMR60196.1"/>
    <property type="molecule type" value="Genomic_DNA"/>
</dbReference>
<keyword evidence="6 8" id="KW-0408">Iron</keyword>
<accession>A0AAN5IEY3</accession>
<gene>
    <name evidence="10" type="ORF">PMAYCL1PPCAC_30391</name>
</gene>
<dbReference type="GO" id="GO:0020037">
    <property type="term" value="F:heme binding"/>
    <property type="evidence" value="ECO:0007669"/>
    <property type="project" value="InterPro"/>
</dbReference>
<dbReference type="InterPro" id="IPR050479">
    <property type="entry name" value="CYP11_CYP27_families"/>
</dbReference>
<comment type="cofactor">
    <cofactor evidence="1 8">
        <name>heme</name>
        <dbReference type="ChEBI" id="CHEBI:30413"/>
    </cofactor>
</comment>
<dbReference type="AlphaFoldDB" id="A0AAN5IEY3"/>
<reference evidence="11" key="1">
    <citation type="submission" date="2022-10" db="EMBL/GenBank/DDBJ databases">
        <title>Genome assembly of Pristionchus species.</title>
        <authorList>
            <person name="Yoshida K."/>
            <person name="Sommer R.J."/>
        </authorList>
    </citation>
    <scope>NUCLEOTIDE SEQUENCE [LARGE SCALE GENOMIC DNA]</scope>
    <source>
        <strain evidence="11">RS5460</strain>
    </source>
</reference>
<evidence type="ECO:0000256" key="3">
    <source>
        <dbReference type="ARBA" id="ARBA00022617"/>
    </source>
</evidence>
<evidence type="ECO:0000313" key="10">
    <source>
        <dbReference type="EMBL" id="GMR60196.1"/>
    </source>
</evidence>
<dbReference type="InterPro" id="IPR017972">
    <property type="entry name" value="Cyt_P450_CS"/>
</dbReference>
<feature type="non-terminal residue" evidence="10">
    <location>
        <position position="1"/>
    </location>
</feature>
<dbReference type="CDD" id="cd11054">
    <property type="entry name" value="CYP24A1-like"/>
    <property type="match status" value="1"/>
</dbReference>
<feature type="binding site" description="axial binding residue" evidence="8">
    <location>
        <position position="435"/>
    </location>
    <ligand>
        <name>heme</name>
        <dbReference type="ChEBI" id="CHEBI:30413"/>
    </ligand>
    <ligandPart>
        <name>Fe</name>
        <dbReference type="ChEBI" id="CHEBI:18248"/>
    </ligandPart>
</feature>
<evidence type="ECO:0008006" key="12">
    <source>
        <dbReference type="Google" id="ProtNLM"/>
    </source>
</evidence>
<organism evidence="10 11">
    <name type="scientific">Pristionchus mayeri</name>
    <dbReference type="NCBI Taxonomy" id="1317129"/>
    <lineage>
        <taxon>Eukaryota</taxon>
        <taxon>Metazoa</taxon>
        <taxon>Ecdysozoa</taxon>
        <taxon>Nematoda</taxon>
        <taxon>Chromadorea</taxon>
        <taxon>Rhabditida</taxon>
        <taxon>Rhabditina</taxon>
        <taxon>Diplogasteromorpha</taxon>
        <taxon>Diplogasteroidea</taxon>
        <taxon>Neodiplogasteridae</taxon>
        <taxon>Pristionchus</taxon>
    </lineage>
</organism>
<evidence type="ECO:0000256" key="2">
    <source>
        <dbReference type="ARBA" id="ARBA00010617"/>
    </source>
</evidence>
<dbReference type="SUPFAM" id="SSF48264">
    <property type="entry name" value="Cytochrome P450"/>
    <property type="match status" value="1"/>
</dbReference>
<evidence type="ECO:0000256" key="9">
    <source>
        <dbReference type="RuleBase" id="RU000461"/>
    </source>
</evidence>
<evidence type="ECO:0000256" key="4">
    <source>
        <dbReference type="ARBA" id="ARBA00022723"/>
    </source>
</evidence>
<dbReference type="Pfam" id="PF00067">
    <property type="entry name" value="p450"/>
    <property type="match status" value="1"/>
</dbReference>
<proteinExistence type="inferred from homology"/>